<protein>
    <submittedName>
        <fullName evidence="2">VWFC domain-containing protein</fullName>
    </submittedName>
</protein>
<dbReference type="AlphaFoldDB" id="A0A1I7YE68"/>
<reference evidence="2" key="1">
    <citation type="submission" date="2016-11" db="UniProtKB">
        <authorList>
            <consortium name="WormBaseParasite"/>
        </authorList>
    </citation>
    <scope>IDENTIFICATION</scope>
</reference>
<name>A0A1I7YE68_9BILA</name>
<evidence type="ECO:0000313" key="2">
    <source>
        <dbReference type="WBParaSite" id="L893_g15484.t1"/>
    </source>
</evidence>
<keyword evidence="1" id="KW-1185">Reference proteome</keyword>
<evidence type="ECO:0000313" key="1">
    <source>
        <dbReference type="Proteomes" id="UP000095287"/>
    </source>
</evidence>
<accession>A0A1I7YE68</accession>
<organism evidence="1 2">
    <name type="scientific">Steinernema glaseri</name>
    <dbReference type="NCBI Taxonomy" id="37863"/>
    <lineage>
        <taxon>Eukaryota</taxon>
        <taxon>Metazoa</taxon>
        <taxon>Ecdysozoa</taxon>
        <taxon>Nematoda</taxon>
        <taxon>Chromadorea</taxon>
        <taxon>Rhabditida</taxon>
        <taxon>Tylenchina</taxon>
        <taxon>Panagrolaimomorpha</taxon>
        <taxon>Strongyloidoidea</taxon>
        <taxon>Steinernematidae</taxon>
        <taxon>Steinernema</taxon>
    </lineage>
</organism>
<dbReference type="Proteomes" id="UP000095287">
    <property type="component" value="Unplaced"/>
</dbReference>
<sequence length="195" mass="21458">MIGYGEAQQRAPYETVSTDCSACQLTCNGTYTCGEALNPTCSSGVPSCQCNFLNNGAVIDQCGFCSQRCAKCYSDECPGGICSSYSYFCNNVTQIREDHPVCLQTTTTNPCATNPSYCGDFTRRCVFQYGQAMCQYIDRRTQVRLHCNDSFCLACEAVDCGPGQQCTYIVTRANYPDYCGCWEQCDYIPTCVPSP</sequence>
<proteinExistence type="predicted"/>
<dbReference type="WBParaSite" id="L893_g15484.t1">
    <property type="protein sequence ID" value="L893_g15484.t1"/>
    <property type="gene ID" value="L893_g15484"/>
</dbReference>